<dbReference type="EMBL" id="KV448294">
    <property type="protein sequence ID" value="OAX38458.1"/>
    <property type="molecule type" value="Genomic_DNA"/>
</dbReference>
<accession>A0A1B7N0R1</accession>
<proteinExistence type="predicted"/>
<gene>
    <name evidence="1" type="ORF">K503DRAFT_817379</name>
</gene>
<protein>
    <submittedName>
        <fullName evidence="1">Uncharacterized protein</fullName>
    </submittedName>
</protein>
<dbReference type="InParanoid" id="A0A1B7N0R1"/>
<evidence type="ECO:0000313" key="1">
    <source>
        <dbReference type="EMBL" id="OAX38458.1"/>
    </source>
</evidence>
<keyword evidence="2" id="KW-1185">Reference proteome</keyword>
<dbReference type="AlphaFoldDB" id="A0A1B7N0R1"/>
<organism evidence="1 2">
    <name type="scientific">Rhizopogon vinicolor AM-OR11-026</name>
    <dbReference type="NCBI Taxonomy" id="1314800"/>
    <lineage>
        <taxon>Eukaryota</taxon>
        <taxon>Fungi</taxon>
        <taxon>Dikarya</taxon>
        <taxon>Basidiomycota</taxon>
        <taxon>Agaricomycotina</taxon>
        <taxon>Agaricomycetes</taxon>
        <taxon>Agaricomycetidae</taxon>
        <taxon>Boletales</taxon>
        <taxon>Suillineae</taxon>
        <taxon>Rhizopogonaceae</taxon>
        <taxon>Rhizopogon</taxon>
    </lineage>
</organism>
<reference evidence="1 2" key="1">
    <citation type="submission" date="2016-06" db="EMBL/GenBank/DDBJ databases">
        <title>Comparative genomics of the ectomycorrhizal sister species Rhizopogon vinicolor and Rhizopogon vesiculosus (Basidiomycota: Boletales) reveals a divergence of the mating type B locus.</title>
        <authorList>
            <consortium name="DOE Joint Genome Institute"/>
            <person name="Mujic A.B."/>
            <person name="Kuo A."/>
            <person name="Tritt A."/>
            <person name="Lipzen A."/>
            <person name="Chen C."/>
            <person name="Johnson J."/>
            <person name="Sharma A."/>
            <person name="Barry K."/>
            <person name="Grigoriev I.V."/>
            <person name="Spatafora J.W."/>
        </authorList>
    </citation>
    <scope>NUCLEOTIDE SEQUENCE [LARGE SCALE GENOMIC DNA]</scope>
    <source>
        <strain evidence="1 2">AM-OR11-026</strain>
    </source>
</reference>
<name>A0A1B7N0R1_9AGAM</name>
<evidence type="ECO:0000313" key="2">
    <source>
        <dbReference type="Proteomes" id="UP000092154"/>
    </source>
</evidence>
<sequence>MKLKLTWNPRAAYTPTTIGKESHVAFDGFLPEEGSFPPAQISGFQSMRSSSLSFAAGGIVWRRGLCASREYFPTPASVVVLFGGGVVVQRCQASSGKVLSCGCCLGLLLIYELSSGSRHQPLTAMVVNFARPTPERTYWTDVRASSRSELVREDNLTTERSRYVYNDYVVWY</sequence>
<dbReference type="Proteomes" id="UP000092154">
    <property type="component" value="Unassembled WGS sequence"/>
</dbReference>